<dbReference type="AlphaFoldDB" id="A0A8T0ETG2"/>
<comment type="caution">
    <text evidence="1">The sequence shown here is derived from an EMBL/GenBank/DDBJ whole genome shotgun (WGS) entry which is preliminary data.</text>
</comment>
<protein>
    <submittedName>
        <fullName evidence="1">Uncharacterized protein</fullName>
    </submittedName>
</protein>
<evidence type="ECO:0000313" key="2">
    <source>
        <dbReference type="Proteomes" id="UP000807504"/>
    </source>
</evidence>
<evidence type="ECO:0000313" key="1">
    <source>
        <dbReference type="EMBL" id="KAF8781523.1"/>
    </source>
</evidence>
<keyword evidence="2" id="KW-1185">Reference proteome</keyword>
<gene>
    <name evidence="1" type="ORF">HNY73_011911</name>
</gene>
<reference evidence="1" key="1">
    <citation type="journal article" date="2020" name="bioRxiv">
        <title>Chromosome-level reference genome of the European wasp spider Argiope bruennichi: a resource for studies on range expansion and evolutionary adaptation.</title>
        <authorList>
            <person name="Sheffer M.M."/>
            <person name="Hoppe A."/>
            <person name="Krehenwinkel H."/>
            <person name="Uhl G."/>
            <person name="Kuss A.W."/>
            <person name="Jensen L."/>
            <person name="Jensen C."/>
            <person name="Gillespie R.G."/>
            <person name="Hoff K.J."/>
            <person name="Prost S."/>
        </authorList>
    </citation>
    <scope>NUCLEOTIDE SEQUENCE</scope>
</reference>
<dbReference type="EMBL" id="JABXBU010001863">
    <property type="protein sequence ID" value="KAF8781523.1"/>
    <property type="molecule type" value="Genomic_DNA"/>
</dbReference>
<reference evidence="1" key="2">
    <citation type="submission" date="2020-06" db="EMBL/GenBank/DDBJ databases">
        <authorList>
            <person name="Sheffer M."/>
        </authorList>
    </citation>
    <scope>NUCLEOTIDE SEQUENCE</scope>
</reference>
<accession>A0A8T0ETG2</accession>
<dbReference type="Proteomes" id="UP000807504">
    <property type="component" value="Unassembled WGS sequence"/>
</dbReference>
<sequence>MNEEENLKKEIEKVQETIQQLQNASAPNDENDSTDMPIVYRMSPKLPPFSLYQFYLLIPVSVLEFWRLERTNLPGLRRQNQSPKRMPCLLTLPTLENYKTRLLSTSEVCSNPSPIPSRSHDIIAPPANFYRFCLTAIDRFSGWANTWPMKSITAEEVAQTLPAG</sequence>
<name>A0A8T0ETG2_ARGBR</name>
<organism evidence="1 2">
    <name type="scientific">Argiope bruennichi</name>
    <name type="common">Wasp spider</name>
    <name type="synonym">Aranea bruennichi</name>
    <dbReference type="NCBI Taxonomy" id="94029"/>
    <lineage>
        <taxon>Eukaryota</taxon>
        <taxon>Metazoa</taxon>
        <taxon>Ecdysozoa</taxon>
        <taxon>Arthropoda</taxon>
        <taxon>Chelicerata</taxon>
        <taxon>Arachnida</taxon>
        <taxon>Araneae</taxon>
        <taxon>Araneomorphae</taxon>
        <taxon>Entelegynae</taxon>
        <taxon>Araneoidea</taxon>
        <taxon>Araneidae</taxon>
        <taxon>Argiope</taxon>
    </lineage>
</organism>
<proteinExistence type="predicted"/>